<organism evidence="2 3">
    <name type="scientific">Arcobacter roscoffensis</name>
    <dbReference type="NCBI Taxonomy" id="2961520"/>
    <lineage>
        <taxon>Bacteria</taxon>
        <taxon>Pseudomonadati</taxon>
        <taxon>Campylobacterota</taxon>
        <taxon>Epsilonproteobacteria</taxon>
        <taxon>Campylobacterales</taxon>
        <taxon>Arcobacteraceae</taxon>
        <taxon>Arcobacter</taxon>
    </lineage>
</organism>
<dbReference type="EMBL" id="CP100595">
    <property type="protein sequence ID" value="UTJ06213.1"/>
    <property type="molecule type" value="Genomic_DNA"/>
</dbReference>
<feature type="transmembrane region" description="Helical" evidence="1">
    <location>
        <begin position="12"/>
        <end position="30"/>
    </location>
</feature>
<evidence type="ECO:0000256" key="1">
    <source>
        <dbReference type="SAM" id="Phobius"/>
    </source>
</evidence>
<accession>A0ABY5E572</accession>
<keyword evidence="1" id="KW-0812">Transmembrane</keyword>
<keyword evidence="1" id="KW-1133">Transmembrane helix</keyword>
<feature type="transmembrane region" description="Helical" evidence="1">
    <location>
        <begin position="36"/>
        <end position="53"/>
    </location>
</feature>
<reference evidence="2" key="1">
    <citation type="submission" date="2022-07" db="EMBL/GenBank/DDBJ databases">
        <title>Arcobacter roscoffensis sp. nov., a marine bacterium isolated from coastal seawater collected from Roscoff, France.</title>
        <authorList>
            <person name="Pascual J."/>
            <person name="Lepeaux C."/>
            <person name="Methner A."/>
            <person name="Overmann J."/>
        </authorList>
    </citation>
    <scope>NUCLEOTIDE SEQUENCE</scope>
    <source>
        <strain evidence="2">ARW1-2F2</strain>
    </source>
</reference>
<evidence type="ECO:0000313" key="2">
    <source>
        <dbReference type="EMBL" id="UTJ06213.1"/>
    </source>
</evidence>
<keyword evidence="3" id="KW-1185">Reference proteome</keyword>
<name>A0ABY5E572_9BACT</name>
<sequence>MLGQCTPYGFIIKLVIIFSLAAVAVTITQLFTSNSIISLIVFAITYGSSAYFYPKAKDCQI</sequence>
<proteinExistence type="predicted"/>
<dbReference type="Proteomes" id="UP001060012">
    <property type="component" value="Chromosome"/>
</dbReference>
<keyword evidence="1" id="KW-0472">Membrane</keyword>
<dbReference type="RefSeq" id="WP_254576393.1">
    <property type="nucleotide sequence ID" value="NZ_CP100595.1"/>
</dbReference>
<evidence type="ECO:0000313" key="3">
    <source>
        <dbReference type="Proteomes" id="UP001060012"/>
    </source>
</evidence>
<gene>
    <name evidence="2" type="ORF">NJU99_13305</name>
</gene>
<protein>
    <submittedName>
        <fullName evidence="2">Uncharacterized protein</fullName>
    </submittedName>
</protein>